<name>A0A820P6Z0_9BILA</name>
<protein>
    <submittedName>
        <fullName evidence="2">Uncharacterized protein</fullName>
    </submittedName>
</protein>
<organism evidence="2 3">
    <name type="scientific">Adineta steineri</name>
    <dbReference type="NCBI Taxonomy" id="433720"/>
    <lineage>
        <taxon>Eukaryota</taxon>
        <taxon>Metazoa</taxon>
        <taxon>Spiralia</taxon>
        <taxon>Gnathifera</taxon>
        <taxon>Rotifera</taxon>
        <taxon>Eurotatoria</taxon>
        <taxon>Bdelloidea</taxon>
        <taxon>Adinetida</taxon>
        <taxon>Adinetidae</taxon>
        <taxon>Adineta</taxon>
    </lineage>
</organism>
<comment type="caution">
    <text evidence="2">The sequence shown here is derived from an EMBL/GenBank/DDBJ whole genome shotgun (WGS) entry which is preliminary data.</text>
</comment>
<dbReference type="Gene3D" id="2.30.42.10">
    <property type="match status" value="1"/>
</dbReference>
<dbReference type="EMBL" id="CAJOAY010027633">
    <property type="protein sequence ID" value="CAF4400067.1"/>
    <property type="molecule type" value="Genomic_DNA"/>
</dbReference>
<dbReference type="InterPro" id="IPR036034">
    <property type="entry name" value="PDZ_sf"/>
</dbReference>
<dbReference type="InterPro" id="IPR051741">
    <property type="entry name" value="PAR6_homolog"/>
</dbReference>
<dbReference type="AlphaFoldDB" id="A0A820P6Z0"/>
<proteinExistence type="predicted"/>
<dbReference type="Proteomes" id="UP000663881">
    <property type="component" value="Unassembled WGS sequence"/>
</dbReference>
<dbReference type="PANTHER" id="PTHR14102:SF11">
    <property type="entry name" value="LD29223P"/>
    <property type="match status" value="1"/>
</dbReference>
<feature type="region of interest" description="Disordered" evidence="1">
    <location>
        <begin position="54"/>
        <end position="74"/>
    </location>
</feature>
<dbReference type="GO" id="GO:0007098">
    <property type="term" value="P:centrosome cycle"/>
    <property type="evidence" value="ECO:0007669"/>
    <property type="project" value="TreeGrafter"/>
</dbReference>
<sequence>VEISIEVNGIEVSGKTLDQVTDMMVANSHNLIITVRPQNDTFNLQRTASSLSTRNTHNINNSTNQNGGLSDDDDDLYRLHDTHIDAHLPKTPSVLKL</sequence>
<dbReference type="PANTHER" id="PTHR14102">
    <property type="entry name" value="PAR-6-RELATED"/>
    <property type="match status" value="1"/>
</dbReference>
<feature type="compositionally biased region" description="Low complexity" evidence="1">
    <location>
        <begin position="54"/>
        <end position="66"/>
    </location>
</feature>
<gene>
    <name evidence="2" type="ORF">OKA104_LOCUS51351</name>
</gene>
<feature type="non-terminal residue" evidence="2">
    <location>
        <position position="1"/>
    </location>
</feature>
<evidence type="ECO:0000313" key="3">
    <source>
        <dbReference type="Proteomes" id="UP000663881"/>
    </source>
</evidence>
<evidence type="ECO:0000313" key="2">
    <source>
        <dbReference type="EMBL" id="CAF4400067.1"/>
    </source>
</evidence>
<reference evidence="2" key="1">
    <citation type="submission" date="2021-02" db="EMBL/GenBank/DDBJ databases">
        <authorList>
            <person name="Nowell W R."/>
        </authorList>
    </citation>
    <scope>NUCLEOTIDE SEQUENCE</scope>
</reference>
<accession>A0A820P6Z0</accession>
<evidence type="ECO:0000256" key="1">
    <source>
        <dbReference type="SAM" id="MobiDB-lite"/>
    </source>
</evidence>
<dbReference type="SUPFAM" id="SSF50156">
    <property type="entry name" value="PDZ domain-like"/>
    <property type="match status" value="1"/>
</dbReference>